<dbReference type="Pfam" id="PF05787">
    <property type="entry name" value="PhoX"/>
    <property type="match status" value="1"/>
</dbReference>
<dbReference type="InterPro" id="IPR008557">
    <property type="entry name" value="PhoX"/>
</dbReference>
<evidence type="ECO:0008006" key="4">
    <source>
        <dbReference type="Google" id="ProtNLM"/>
    </source>
</evidence>
<evidence type="ECO:0000313" key="3">
    <source>
        <dbReference type="Proteomes" id="UP000023703"/>
    </source>
</evidence>
<feature type="region of interest" description="Disordered" evidence="1">
    <location>
        <begin position="664"/>
        <end position="684"/>
    </location>
</feature>
<dbReference type="AlphaFoldDB" id="X5E843"/>
<accession>X5E843</accession>
<dbReference type="PANTHER" id="PTHR35399:SF2">
    <property type="entry name" value="DUF839 DOMAIN-CONTAINING PROTEIN"/>
    <property type="match status" value="1"/>
</dbReference>
<dbReference type="SUPFAM" id="SSF101898">
    <property type="entry name" value="NHL repeat"/>
    <property type="match status" value="1"/>
</dbReference>
<dbReference type="KEGG" id="cgy:CGLY_01840"/>
<proteinExistence type="predicted"/>
<dbReference type="PANTHER" id="PTHR35399">
    <property type="entry name" value="SLR8030 PROTEIN"/>
    <property type="match status" value="1"/>
</dbReference>
<dbReference type="EMBL" id="CP006842">
    <property type="protein sequence ID" value="AHW62816.1"/>
    <property type="molecule type" value="Genomic_DNA"/>
</dbReference>
<organism evidence="2 3">
    <name type="scientific">Corynebacterium glyciniphilum AJ 3170</name>
    <dbReference type="NCBI Taxonomy" id="1404245"/>
    <lineage>
        <taxon>Bacteria</taxon>
        <taxon>Bacillati</taxon>
        <taxon>Actinomycetota</taxon>
        <taxon>Actinomycetes</taxon>
        <taxon>Mycobacteriales</taxon>
        <taxon>Corynebacteriaceae</taxon>
        <taxon>Corynebacterium</taxon>
    </lineage>
</organism>
<keyword evidence="3" id="KW-1185">Reference proteome</keyword>
<gene>
    <name evidence="2" type="ORF">CGLY_01840</name>
</gene>
<dbReference type="STRING" id="1404245.CGLY_01840"/>
<dbReference type="HOGENOM" id="CLU_018570_2_0_11"/>
<evidence type="ECO:0000313" key="2">
    <source>
        <dbReference type="EMBL" id="AHW62816.1"/>
    </source>
</evidence>
<evidence type="ECO:0000256" key="1">
    <source>
        <dbReference type="SAM" id="MobiDB-lite"/>
    </source>
</evidence>
<name>X5E843_9CORY</name>
<dbReference type="RefSeq" id="WP_038545636.1">
    <property type="nucleotide sequence ID" value="NZ_CP006842.1"/>
</dbReference>
<dbReference type="Proteomes" id="UP000023703">
    <property type="component" value="Chromosome"/>
</dbReference>
<dbReference type="OrthoDB" id="9801383at2"/>
<protein>
    <recommendedName>
        <fullName evidence="4">Phosphatase</fullName>
    </recommendedName>
</protein>
<reference evidence="2 3" key="1">
    <citation type="journal article" date="2015" name="Int. J. Syst. Evol. Microbiol.">
        <title>Revisiting Corynebacterium glyciniphilum (ex Kubota et al., 1972) sp. nov., nom. rev., isolated from putrefied banana.</title>
        <authorList>
            <person name="Al-Dilaimi A."/>
            <person name="Bednarz H."/>
            <person name="Lomker A."/>
            <person name="Niehaus K."/>
            <person name="Kalinowski J."/>
            <person name="Ruckert C."/>
        </authorList>
    </citation>
    <scope>NUCLEOTIDE SEQUENCE [LARGE SCALE GENOMIC DNA]</scope>
    <source>
        <strain evidence="2">AJ 3170</strain>
    </source>
</reference>
<sequence length="705" mass="76326">MALLGRNLLSRLDFTSSRSHRTCVYKCGDACSKPVPNTSDNVYFRDIVRKEFDRRTLLRGAGTATIVLGGGGLLAACGQGPAPTASTSSPVAGSGTTSTPVGMRFNMVAPNTRDAVTVPTGYSSEVVIRWGDPVVEGAAPWTVDNQTPTAAEKQFGYNCDFAELLPITGEDNRFLLVSNHEYTTPQQMFPGYDADYPTEDQVRIEIANHGLSIVEVEANDSDGHLAPVIGQYNRRIHGETEFLVTGPASGRDLLKTSTDPTGTRVRGTFNNCAGSVTPWGTILSGEENVDQYFAGGAKADGKAAQERFARYGMEDDETARKWERFDDRFDITKEPNEAHRFNWVVEVDPWDPNSTPVKHTALGRFKHEAAAVHITDDRTIVSYSGDDSRFEYIYKFVSSKKFVDAPAGSGHQATTARQENMKALDEGTLYVAVFEGNSPDFKENTLPEDEAFDGAGHWVKLATCHADGSVDSHVDGMSGEEVLVFTRLAADKAGATKMDRPEDVQPHPATGRVYAALTNNEYRGAARPGKDDEPAMEYAPVKENKNGYILEMEDSHTGESFTWNLLLVCGDPAAAETYFGGFDKSRVSPISCPDNLAFDPHGNLWVSTDGNALESNDGLFAVSLDGETRGLTKQFLTVPAGAETCGPVVTDTRVLVNVQHPGEDDEATVETTASHWPDGGTSLARPSTVVVWKDDNGSIGGQEMG</sequence>
<dbReference type="eggNOG" id="COG3211">
    <property type="taxonomic scope" value="Bacteria"/>
</dbReference>